<feature type="domain" description="Putative Flp pilus-assembly TadG-like N-terminal" evidence="2">
    <location>
        <begin position="11"/>
        <end position="58"/>
    </location>
</feature>
<dbReference type="InterPro" id="IPR028087">
    <property type="entry name" value="Tad_N"/>
</dbReference>
<protein>
    <submittedName>
        <fullName evidence="3">Rv3654c family TadE-like protein</fullName>
    </submittedName>
</protein>
<dbReference type="NCBIfam" id="TIGR03816">
    <property type="entry name" value="tadE_like_DECH"/>
    <property type="match status" value="1"/>
</dbReference>
<dbReference type="InterPro" id="IPR021202">
    <property type="entry name" value="Rv3654c-like"/>
</dbReference>
<keyword evidence="1" id="KW-0812">Transmembrane</keyword>
<sequence>MNRRSERSETGAASVVAAAMVAALLALTGGGFLLGEVVIARHRAQAAADLAALAGAARVPAGPDTACVAAQRLAGRMTRVGDFGCAVDGLDVVVTVTVALPGRWVGPVRATARAGPSRSA</sequence>
<accession>A0ABU5XIW6</accession>
<proteinExistence type="predicted"/>
<evidence type="ECO:0000313" key="3">
    <source>
        <dbReference type="EMBL" id="MEB3022235.1"/>
    </source>
</evidence>
<keyword evidence="4" id="KW-1185">Reference proteome</keyword>
<comment type="caution">
    <text evidence="3">The sequence shown here is derived from an EMBL/GenBank/DDBJ whole genome shotgun (WGS) entry which is preliminary data.</text>
</comment>
<evidence type="ECO:0000259" key="2">
    <source>
        <dbReference type="Pfam" id="PF13400"/>
    </source>
</evidence>
<dbReference type="Pfam" id="PF13400">
    <property type="entry name" value="Tad"/>
    <property type="match status" value="1"/>
</dbReference>
<dbReference type="EMBL" id="JAYJJR010000008">
    <property type="protein sequence ID" value="MEB3022235.1"/>
    <property type="molecule type" value="Genomic_DNA"/>
</dbReference>
<gene>
    <name evidence="3" type="ORF">K6T79_14400</name>
</gene>
<name>A0ABU5XIW6_9MYCO</name>
<keyword evidence="1" id="KW-0472">Membrane</keyword>
<evidence type="ECO:0000313" key="4">
    <source>
        <dbReference type="Proteomes" id="UP001299596"/>
    </source>
</evidence>
<dbReference type="RefSeq" id="WP_225405208.1">
    <property type="nucleotide sequence ID" value="NZ_JAYJJR010000008.1"/>
</dbReference>
<feature type="transmembrane region" description="Helical" evidence="1">
    <location>
        <begin position="12"/>
        <end position="34"/>
    </location>
</feature>
<reference evidence="3 4" key="1">
    <citation type="submission" date="2023-12" db="EMBL/GenBank/DDBJ databases">
        <title>Description of new species of Mycobacterium terrae complex isolated from sewage at the Sao Paulo Zoological Park Foundation in Brazil.</title>
        <authorList>
            <person name="Romagnoli C.L."/>
            <person name="Conceicao E.C."/>
            <person name="Machado E."/>
            <person name="Barreto L.B.P.F."/>
            <person name="Sharma A."/>
            <person name="Silva N.M."/>
            <person name="Marques L.E."/>
            <person name="Juliana M.A."/>
            <person name="Lourenco M.C.S."/>
            <person name="Digiampietri L.A."/>
            <person name="Suffys P.N."/>
            <person name="Viana-Niero C."/>
        </authorList>
    </citation>
    <scope>NUCLEOTIDE SEQUENCE [LARGE SCALE GENOMIC DNA]</scope>
    <source>
        <strain evidence="3 4">MYC098</strain>
    </source>
</reference>
<organism evidence="3 4">
    <name type="scientific">[Mycobacterium] crassicus</name>
    <dbReference type="NCBI Taxonomy" id="2872309"/>
    <lineage>
        <taxon>Bacteria</taxon>
        <taxon>Bacillati</taxon>
        <taxon>Actinomycetota</taxon>
        <taxon>Actinomycetes</taxon>
        <taxon>Mycobacteriales</taxon>
        <taxon>Mycobacteriaceae</taxon>
        <taxon>Mycolicibacter</taxon>
    </lineage>
</organism>
<evidence type="ECO:0000256" key="1">
    <source>
        <dbReference type="SAM" id="Phobius"/>
    </source>
</evidence>
<dbReference type="Proteomes" id="UP001299596">
    <property type="component" value="Unassembled WGS sequence"/>
</dbReference>
<keyword evidence="1" id="KW-1133">Transmembrane helix</keyword>